<sequence length="149" mass="16942">MMCLKSPFSNLNPQCHWQNRRHIPKSTILYEKYSERGTWWEGAWVGWMEEGIAILISRKRIKYASAYRNEMTSNCFRPPKGITSRECQTDSHTTANNALWPQERGASVQQLNSTLCDPADVLQKQRLNPSLANLGKEAASAETVNLNGD</sequence>
<reference evidence="2 3" key="1">
    <citation type="submission" date="2021-06" db="EMBL/GenBank/DDBJ databases">
        <title>Caerostris darwini draft genome.</title>
        <authorList>
            <person name="Kono N."/>
            <person name="Arakawa K."/>
        </authorList>
    </citation>
    <scope>NUCLEOTIDE SEQUENCE [LARGE SCALE GENOMIC DNA]</scope>
</reference>
<name>A0AAV4V9G5_9ARAC</name>
<comment type="caution">
    <text evidence="2">The sequence shown here is derived from an EMBL/GenBank/DDBJ whole genome shotgun (WGS) entry which is preliminary data.</text>
</comment>
<accession>A0AAV4V9G5</accession>
<proteinExistence type="predicted"/>
<dbReference type="AlphaFoldDB" id="A0AAV4V9G5"/>
<gene>
    <name evidence="2" type="ORF">CDAR_473011</name>
</gene>
<evidence type="ECO:0000313" key="3">
    <source>
        <dbReference type="Proteomes" id="UP001054837"/>
    </source>
</evidence>
<dbReference type="Proteomes" id="UP001054837">
    <property type="component" value="Unassembled WGS sequence"/>
</dbReference>
<protein>
    <submittedName>
        <fullName evidence="2">Uncharacterized protein</fullName>
    </submittedName>
</protein>
<feature type="compositionally biased region" description="Polar residues" evidence="1">
    <location>
        <begin position="90"/>
        <end position="99"/>
    </location>
</feature>
<feature type="region of interest" description="Disordered" evidence="1">
    <location>
        <begin position="79"/>
        <end position="100"/>
    </location>
</feature>
<dbReference type="EMBL" id="BPLQ01012650">
    <property type="protein sequence ID" value="GIY66762.1"/>
    <property type="molecule type" value="Genomic_DNA"/>
</dbReference>
<evidence type="ECO:0000313" key="2">
    <source>
        <dbReference type="EMBL" id="GIY66762.1"/>
    </source>
</evidence>
<organism evidence="2 3">
    <name type="scientific">Caerostris darwini</name>
    <dbReference type="NCBI Taxonomy" id="1538125"/>
    <lineage>
        <taxon>Eukaryota</taxon>
        <taxon>Metazoa</taxon>
        <taxon>Ecdysozoa</taxon>
        <taxon>Arthropoda</taxon>
        <taxon>Chelicerata</taxon>
        <taxon>Arachnida</taxon>
        <taxon>Araneae</taxon>
        <taxon>Araneomorphae</taxon>
        <taxon>Entelegynae</taxon>
        <taxon>Araneoidea</taxon>
        <taxon>Araneidae</taxon>
        <taxon>Caerostris</taxon>
    </lineage>
</organism>
<keyword evidence="3" id="KW-1185">Reference proteome</keyword>
<evidence type="ECO:0000256" key="1">
    <source>
        <dbReference type="SAM" id="MobiDB-lite"/>
    </source>
</evidence>